<sequence length="147" mass="15322">MAAVSAYDLVVASHVLANLVAYGVLFAWPWLPAGTRAAHDGRRRVLSTLVTYAAMAAVAFGAYLASERGLWGEVWVIVPLAIFVVLLGLVGGVMTRAERRLAEHAPDGTAPDGVSYAAAMRRATVGAWACCALVSVAVVVMVAKPSA</sequence>
<reference evidence="3" key="1">
    <citation type="submission" date="2021-11" db="EMBL/GenBank/DDBJ databases">
        <title>Cultivation dependent microbiological survey of springs from the worlds oldest radium mine currently devoted to the extraction of radon-saturated water.</title>
        <authorList>
            <person name="Kapinusova G."/>
            <person name="Smrhova T."/>
            <person name="Strejcek M."/>
            <person name="Suman J."/>
            <person name="Jani K."/>
            <person name="Pajer P."/>
            <person name="Uhlik O."/>
        </authorList>
    </citation>
    <scope>NUCLEOTIDE SEQUENCE [LARGE SCALE GENOMIC DNA]</scope>
    <source>
        <strain evidence="3">J379</strain>
    </source>
</reference>
<keyword evidence="1" id="KW-1133">Transmembrane helix</keyword>
<name>A0ABY5PB07_9ACTN</name>
<feature type="transmembrane region" description="Helical" evidence="1">
    <location>
        <begin position="12"/>
        <end position="33"/>
    </location>
</feature>
<keyword evidence="1" id="KW-0472">Membrane</keyword>
<evidence type="ECO:0000256" key="1">
    <source>
        <dbReference type="SAM" id="Phobius"/>
    </source>
</evidence>
<gene>
    <name evidence="2" type="ORF">LRS13_13615</name>
</gene>
<feature type="transmembrane region" description="Helical" evidence="1">
    <location>
        <begin position="70"/>
        <end position="90"/>
    </location>
</feature>
<feature type="transmembrane region" description="Helical" evidence="1">
    <location>
        <begin position="45"/>
        <end position="64"/>
    </location>
</feature>
<keyword evidence="3" id="KW-1185">Reference proteome</keyword>
<dbReference type="EMBL" id="CP088295">
    <property type="protein sequence ID" value="UUY01761.1"/>
    <property type="molecule type" value="Genomic_DNA"/>
</dbReference>
<feature type="transmembrane region" description="Helical" evidence="1">
    <location>
        <begin position="125"/>
        <end position="143"/>
    </location>
</feature>
<accession>A0ABY5PB07</accession>
<keyword evidence="1" id="KW-0812">Transmembrane</keyword>
<dbReference type="RefSeq" id="WP_353862310.1">
    <property type="nucleotide sequence ID" value="NZ_CP088295.1"/>
</dbReference>
<dbReference type="Proteomes" id="UP001058860">
    <property type="component" value="Chromosome"/>
</dbReference>
<evidence type="ECO:0000313" key="2">
    <source>
        <dbReference type="EMBL" id="UUY01761.1"/>
    </source>
</evidence>
<proteinExistence type="predicted"/>
<evidence type="ECO:0008006" key="4">
    <source>
        <dbReference type="Google" id="ProtNLM"/>
    </source>
</evidence>
<evidence type="ECO:0000313" key="3">
    <source>
        <dbReference type="Proteomes" id="UP001058860"/>
    </source>
</evidence>
<organism evidence="2 3">
    <name type="scientific">Svornostia abyssi</name>
    <dbReference type="NCBI Taxonomy" id="2898438"/>
    <lineage>
        <taxon>Bacteria</taxon>
        <taxon>Bacillati</taxon>
        <taxon>Actinomycetota</taxon>
        <taxon>Thermoleophilia</taxon>
        <taxon>Solirubrobacterales</taxon>
        <taxon>Baekduiaceae</taxon>
        <taxon>Svornostia</taxon>
    </lineage>
</organism>
<protein>
    <recommendedName>
        <fullName evidence="4">DUF2269 family protein</fullName>
    </recommendedName>
</protein>